<keyword evidence="2 14" id="KW-0540">Nuclease</keyword>
<feature type="binding site" evidence="14">
    <location>
        <position position="1088"/>
    </location>
    <ligand>
        <name>[4Fe-4S] cluster</name>
        <dbReference type="ChEBI" id="CHEBI:49883"/>
    </ligand>
</feature>
<keyword evidence="12 14" id="KW-0238">DNA-binding</keyword>
<dbReference type="Pfam" id="PF12705">
    <property type="entry name" value="PDDEXK_1"/>
    <property type="match status" value="1"/>
</dbReference>
<name>A0A1M5SMS1_9FIRM</name>
<dbReference type="InterPro" id="IPR049035">
    <property type="entry name" value="ADDB_N"/>
</dbReference>
<gene>
    <name evidence="14" type="primary">addB</name>
    <name evidence="17" type="ORF">SAMN02745135_00661</name>
</gene>
<dbReference type="GO" id="GO:0003690">
    <property type="term" value="F:double-stranded DNA binding"/>
    <property type="evidence" value="ECO:0007669"/>
    <property type="project" value="UniProtKB-UniRule"/>
</dbReference>
<feature type="domain" description="ATP-dependent helicase/deoxyribonuclease subunit B N-terminal" evidence="16">
    <location>
        <begin position="5"/>
        <end position="284"/>
    </location>
</feature>
<dbReference type="RefSeq" id="WP_073195453.1">
    <property type="nucleotide sequence ID" value="NZ_FQXO01000013.1"/>
</dbReference>
<dbReference type="GO" id="GO:0046872">
    <property type="term" value="F:metal ion binding"/>
    <property type="evidence" value="ECO:0007669"/>
    <property type="project" value="UniProtKB-KW"/>
</dbReference>
<protein>
    <recommendedName>
        <fullName evidence="14">ATP-dependent helicase/deoxyribonuclease subunit B</fullName>
        <ecNumber evidence="14">3.1.-.-</ecNumber>
    </recommendedName>
    <alternativeName>
        <fullName evidence="14">ATP-dependent helicase/nuclease subunit AddB</fullName>
    </alternativeName>
</protein>
<dbReference type="GO" id="GO:0008409">
    <property type="term" value="F:5'-3' exonuclease activity"/>
    <property type="evidence" value="ECO:0007669"/>
    <property type="project" value="UniProtKB-UniRule"/>
</dbReference>
<dbReference type="InterPro" id="IPR038726">
    <property type="entry name" value="PDDEXK_AddAB-type"/>
</dbReference>
<keyword evidence="4 14" id="KW-0547">Nucleotide-binding</keyword>
<dbReference type="AlphaFoldDB" id="A0A1M5SMS1"/>
<evidence type="ECO:0000256" key="1">
    <source>
        <dbReference type="ARBA" id="ARBA00022485"/>
    </source>
</evidence>
<organism evidence="17 18">
    <name type="scientific">Caloranaerobacter azorensis DSM 13643</name>
    <dbReference type="NCBI Taxonomy" id="1121264"/>
    <lineage>
        <taxon>Bacteria</taxon>
        <taxon>Bacillati</taxon>
        <taxon>Bacillota</taxon>
        <taxon>Tissierellia</taxon>
        <taxon>Tissierellales</taxon>
        <taxon>Thermohalobacteraceae</taxon>
        <taxon>Caloranaerobacter</taxon>
    </lineage>
</organism>
<dbReference type="GO" id="GO:0004386">
    <property type="term" value="F:helicase activity"/>
    <property type="evidence" value="ECO:0007669"/>
    <property type="project" value="UniProtKB-KW"/>
</dbReference>
<feature type="binding site" evidence="14">
    <location>
        <position position="1091"/>
    </location>
    <ligand>
        <name>[4Fe-4S] cluster</name>
        <dbReference type="ChEBI" id="CHEBI:49883"/>
    </ligand>
</feature>
<dbReference type="Gene3D" id="3.90.320.10">
    <property type="match status" value="1"/>
</dbReference>
<sequence>MELRFILGRASSGKTYQIFKEIKDRILKGTNNKLILLVPEQFTLQTEYDFITKMDMPGIIDLEILSFERLTYKVFSQVGGLKKVEVNELGKIMILRRLFEKYSKDLILYNKASKQDGFISDFCALVKEFKRNEITPDLLKDKIDLFQENNVLNKKLKDITYMYEKFNEFMKHKKYFDEEDKLDLLIENIDKVSFLDDAEIWIDGFDVFTSQEYHILKKLLGKVSRLNIALTLDLDDFARDYDVFAPTRKTYEILSKMAEEAKISTTYVGRDLKLTKSPELVYLEGEFFSYPYKKYRDEVLNFKIFKATNPYTEVEYLSSEIISLVRDKGYRWKDIAVVPSSIDEYGMIIKRVFSEYKIPYFIDEKRSILNNPIVKLILTSLDIIIRNFKYEDVFNFIKTGFTNLDRIEYEELENYVLSYGIEGDKWFNDFTYGEEEYDLVFINEIRKKFINPFVKFNEEMKKNRKVSNKTKVLFEFLMEINIEEKLEERIQILKEAGELEQVNENTQIWNIIIEVFDQLVEMLGDTTIGIKDYKKILESGFGEYEVGILPPTIDKVLVGNLERSRSHDIKALFLIGVNDGLLPSSYGEEGILTEEDKISLKSASIQINDDVDSRIKEERFSVYKSIAKPTEYLWVSYPIADIEGKALRPSIYIERFKRLFPNIVEFSDITKENEKNIDLISRPESTYKYMIENLRRYLDGDSLDDIWLDVYNWYFNNSEWKDRLSNLIDGLSFDNQESYIGEEKAKALYSMPFKSSISRLEKFVNCPFSHFVNFGLKPKERKEFKIKAPDMGRLFHSSIEIFAKKLKERNILWENLDKEQCDNLVDIVIDELAPEFENKLLQSTYRYRYLVKKLKRISRRAVWTLTEHLKRGEFKPLRYELEFTDRDNSQIPPIIIQLPNGEEIKLEGRIDRVDIYKDSDGNYVKIIDYKSGNKKFSLSDVYYGLQIQLIVYLDAILENKDKLVKDELYPGGVFYFRIDDPLINGEGIEEAEIENEIMKKLKLDGIILKDVKVIKAMDRDIEQNRKSLIIPASLNKNGEIGKRSSALSKEELTALIKHVRNIIAEIAIEILKGNIKIEPCKIGDFTSCKYCQYISICQFDTKFENNSYRNIKKLTNEEVLEKIAEESRGEKDA</sequence>
<accession>A0A1M5SMS1</accession>
<keyword evidence="6 14" id="KW-0378">Hydrolase</keyword>
<dbReference type="InterPro" id="IPR011604">
    <property type="entry name" value="PDDEXK-like_dom_sf"/>
</dbReference>
<keyword evidence="11 14" id="KW-0411">Iron-sulfur</keyword>
<dbReference type="InterPro" id="IPR027417">
    <property type="entry name" value="P-loop_NTPase"/>
</dbReference>
<dbReference type="OrthoDB" id="9758506at2"/>
<dbReference type="Gene3D" id="6.10.140.1030">
    <property type="match status" value="1"/>
</dbReference>
<keyword evidence="5 14" id="KW-0227">DNA damage</keyword>
<evidence type="ECO:0000256" key="5">
    <source>
        <dbReference type="ARBA" id="ARBA00022763"/>
    </source>
</evidence>
<dbReference type="PANTHER" id="PTHR30591">
    <property type="entry name" value="RECBCD ENZYME SUBUNIT RECC"/>
    <property type="match status" value="1"/>
</dbReference>
<evidence type="ECO:0000313" key="17">
    <source>
        <dbReference type="EMBL" id="SHH39871.1"/>
    </source>
</evidence>
<evidence type="ECO:0000256" key="13">
    <source>
        <dbReference type="ARBA" id="ARBA00023204"/>
    </source>
</evidence>
<evidence type="ECO:0000256" key="4">
    <source>
        <dbReference type="ARBA" id="ARBA00022741"/>
    </source>
</evidence>
<reference evidence="18" key="1">
    <citation type="submission" date="2016-11" db="EMBL/GenBank/DDBJ databases">
        <authorList>
            <person name="Varghese N."/>
            <person name="Submissions S."/>
        </authorList>
    </citation>
    <scope>NUCLEOTIDE SEQUENCE [LARGE SCALE GENOMIC DNA]</scope>
    <source>
        <strain evidence="18">DSM 13643</strain>
    </source>
</reference>
<evidence type="ECO:0000256" key="3">
    <source>
        <dbReference type="ARBA" id="ARBA00022723"/>
    </source>
</evidence>
<evidence type="ECO:0000256" key="14">
    <source>
        <dbReference type="HAMAP-Rule" id="MF_01452"/>
    </source>
</evidence>
<dbReference type="GO" id="GO:0000724">
    <property type="term" value="P:double-strand break repair via homologous recombination"/>
    <property type="evidence" value="ECO:0007669"/>
    <property type="project" value="UniProtKB-UniRule"/>
</dbReference>
<dbReference type="Proteomes" id="UP000183967">
    <property type="component" value="Unassembled WGS sequence"/>
</dbReference>
<feature type="binding site" evidence="14">
    <location>
        <position position="766"/>
    </location>
    <ligand>
        <name>[4Fe-4S] cluster</name>
        <dbReference type="ChEBI" id="CHEBI:49883"/>
    </ligand>
</feature>
<keyword evidence="7 14" id="KW-0347">Helicase</keyword>
<comment type="function">
    <text evidence="14">The heterodimer acts as both an ATP-dependent DNA helicase and an ATP-dependent, dual-direction single-stranded exonuclease. Recognizes the chi site generating a DNA molecule suitable for the initiation of homologous recombination. The AddB subunit has 5' -&gt; 3' nuclease activity but not helicase activity.</text>
</comment>
<dbReference type="Pfam" id="PF21445">
    <property type="entry name" value="ADDB_N"/>
    <property type="match status" value="1"/>
</dbReference>
<keyword evidence="13 14" id="KW-0234">DNA repair</keyword>
<dbReference type="PANTHER" id="PTHR30591:SF1">
    <property type="entry name" value="RECBCD ENZYME SUBUNIT RECC"/>
    <property type="match status" value="1"/>
</dbReference>
<evidence type="ECO:0000256" key="11">
    <source>
        <dbReference type="ARBA" id="ARBA00023014"/>
    </source>
</evidence>
<dbReference type="InterPro" id="IPR014140">
    <property type="entry name" value="DNA_helicase_suAddB"/>
</dbReference>
<comment type="cofactor">
    <cofactor evidence="14">
        <name>[4Fe-4S] cluster</name>
        <dbReference type="ChEBI" id="CHEBI:49883"/>
    </cofactor>
    <text evidence="14">Binds 1 [4Fe-4S] cluster.</text>
</comment>
<dbReference type="SUPFAM" id="SSF52540">
    <property type="entry name" value="P-loop containing nucleoside triphosphate hydrolases"/>
    <property type="match status" value="1"/>
</dbReference>
<evidence type="ECO:0000259" key="16">
    <source>
        <dbReference type="Pfam" id="PF21445"/>
    </source>
</evidence>
<evidence type="ECO:0000256" key="6">
    <source>
        <dbReference type="ARBA" id="ARBA00022801"/>
    </source>
</evidence>
<dbReference type="EMBL" id="FQXO01000013">
    <property type="protein sequence ID" value="SHH39871.1"/>
    <property type="molecule type" value="Genomic_DNA"/>
</dbReference>
<dbReference type="GO" id="GO:0005524">
    <property type="term" value="F:ATP binding"/>
    <property type="evidence" value="ECO:0007669"/>
    <property type="project" value="UniProtKB-UniRule"/>
</dbReference>
<keyword evidence="18" id="KW-1185">Reference proteome</keyword>
<comment type="miscellaneous">
    <text evidence="14">Despite having conserved helicase domains, this subunit does not have helicase activity.</text>
</comment>
<dbReference type="GO" id="GO:0051539">
    <property type="term" value="F:4 iron, 4 sulfur cluster binding"/>
    <property type="evidence" value="ECO:0007669"/>
    <property type="project" value="UniProtKB-KW"/>
</dbReference>
<dbReference type="EC" id="3.1.-.-" evidence="14"/>
<dbReference type="HAMAP" id="MF_01452">
    <property type="entry name" value="AddB_type1"/>
    <property type="match status" value="1"/>
</dbReference>
<proteinExistence type="inferred from homology"/>
<evidence type="ECO:0000256" key="7">
    <source>
        <dbReference type="ARBA" id="ARBA00022806"/>
    </source>
</evidence>
<evidence type="ECO:0000256" key="8">
    <source>
        <dbReference type="ARBA" id="ARBA00022839"/>
    </source>
</evidence>
<evidence type="ECO:0000256" key="12">
    <source>
        <dbReference type="ARBA" id="ARBA00023125"/>
    </source>
</evidence>
<dbReference type="Gene3D" id="3.40.50.300">
    <property type="entry name" value="P-loop containing nucleotide triphosphate hydrolases"/>
    <property type="match status" value="3"/>
</dbReference>
<evidence type="ECO:0000256" key="10">
    <source>
        <dbReference type="ARBA" id="ARBA00023004"/>
    </source>
</evidence>
<keyword evidence="10 14" id="KW-0408">Iron</keyword>
<evidence type="ECO:0000256" key="2">
    <source>
        <dbReference type="ARBA" id="ARBA00022722"/>
    </source>
</evidence>
<comment type="similarity">
    <text evidence="14">Belongs to the helicase family. AddB/RexB type 1 subfamily.</text>
</comment>
<evidence type="ECO:0000313" key="18">
    <source>
        <dbReference type="Proteomes" id="UP000183967"/>
    </source>
</evidence>
<feature type="binding site" evidence="14">
    <location>
        <position position="1097"/>
    </location>
    <ligand>
        <name>[4Fe-4S] cluster</name>
        <dbReference type="ChEBI" id="CHEBI:49883"/>
    </ligand>
</feature>
<keyword evidence="9 14" id="KW-0067">ATP-binding</keyword>
<feature type="domain" description="PD-(D/E)XK endonuclease-like" evidence="15">
    <location>
        <begin position="756"/>
        <end position="1098"/>
    </location>
</feature>
<comment type="cofactor">
    <cofactor evidence="14">
        <name>Mg(2+)</name>
        <dbReference type="ChEBI" id="CHEBI:18420"/>
    </cofactor>
</comment>
<keyword evidence="1 14" id="KW-0004">4Fe-4S</keyword>
<evidence type="ECO:0000259" key="15">
    <source>
        <dbReference type="Pfam" id="PF12705"/>
    </source>
</evidence>
<keyword evidence="8 14" id="KW-0269">Exonuclease</keyword>
<dbReference type="NCBIfam" id="TIGR02773">
    <property type="entry name" value="addB_Gpos"/>
    <property type="match status" value="1"/>
</dbReference>
<keyword evidence="3 14" id="KW-0479">Metal-binding</keyword>
<evidence type="ECO:0000256" key="9">
    <source>
        <dbReference type="ARBA" id="ARBA00022840"/>
    </source>
</evidence>
<comment type="subunit">
    <text evidence="14">Heterodimer of AddA and AddB.</text>
</comment>